<dbReference type="PANTHER" id="PTHR42951:SF4">
    <property type="entry name" value="ACYL-COENZYME A THIOESTERASE MBLAC2"/>
    <property type="match status" value="1"/>
</dbReference>
<dbReference type="InterPro" id="IPR050855">
    <property type="entry name" value="NDM-1-like"/>
</dbReference>
<proteinExistence type="inferred from homology"/>
<keyword evidence="4" id="KW-1185">Reference proteome</keyword>
<dbReference type="SMART" id="SM00849">
    <property type="entry name" value="Lactamase_B"/>
    <property type="match status" value="1"/>
</dbReference>
<dbReference type="Gene3D" id="3.60.15.10">
    <property type="entry name" value="Ribonuclease Z/Hydroxyacylglutathione hydrolase-like"/>
    <property type="match status" value="1"/>
</dbReference>
<dbReference type="InterPro" id="IPR036866">
    <property type="entry name" value="RibonucZ/Hydroxyglut_hydro"/>
</dbReference>
<dbReference type="EMBL" id="CP001192">
    <property type="protein sequence ID" value="ACI58107.1"/>
    <property type="molecule type" value="Genomic_DNA"/>
</dbReference>
<protein>
    <submittedName>
        <fullName evidence="3">Beta-lactamase domain protein</fullName>
    </submittedName>
</protein>
<gene>
    <name evidence="3" type="ordered locus">Rleg2_4871</name>
</gene>
<dbReference type="GO" id="GO:0017001">
    <property type="term" value="P:antibiotic catabolic process"/>
    <property type="evidence" value="ECO:0007669"/>
    <property type="project" value="UniProtKB-ARBA"/>
</dbReference>
<dbReference type="PANTHER" id="PTHR42951">
    <property type="entry name" value="METALLO-BETA-LACTAMASE DOMAIN-CONTAINING"/>
    <property type="match status" value="1"/>
</dbReference>
<sequence length="240" mass="26394">MSASPWFEAEQLSEHVVRVSEPSVHRFYRANIYHVKGHDADLVIDFGMGLQSLGRFLDIDATKPILAVATHVHVDHVGSFHEFDNRFGHAAEEGAFSTMPDLATLAHYFRTQPECVSRAPTSAWDAAKFGLNVAPLTNVVTEGSVIDTGSASYRVLHLPGHSPGSIGLLDERNGILFSGDAIYDGALVDDLPGCEIDEYLDTMSRLQELDVSIVYGGHGAPMSRERMNHVAENYQRKMAR</sequence>
<geneLocation type="plasmid" evidence="3 4">
    <name>pRLG201</name>
</geneLocation>
<organism evidence="3 4">
    <name type="scientific">Rhizobium leguminosarum bv. trifolii (strain WSM2304)</name>
    <dbReference type="NCBI Taxonomy" id="395492"/>
    <lineage>
        <taxon>Bacteria</taxon>
        <taxon>Pseudomonadati</taxon>
        <taxon>Pseudomonadota</taxon>
        <taxon>Alphaproteobacteria</taxon>
        <taxon>Hyphomicrobiales</taxon>
        <taxon>Rhizobiaceae</taxon>
        <taxon>Rhizobium/Agrobacterium group</taxon>
        <taxon>Rhizobium</taxon>
    </lineage>
</organism>
<name>A0ABF7QV23_RHILW</name>
<feature type="domain" description="Metallo-beta-lactamase" evidence="2">
    <location>
        <begin position="29"/>
        <end position="218"/>
    </location>
</feature>
<dbReference type="Pfam" id="PF00753">
    <property type="entry name" value="Lactamase_B"/>
    <property type="match status" value="1"/>
</dbReference>
<dbReference type="KEGG" id="rlt:Rleg2_4871"/>
<dbReference type="SUPFAM" id="SSF56281">
    <property type="entry name" value="Metallo-hydrolase/oxidoreductase"/>
    <property type="match status" value="1"/>
</dbReference>
<keyword evidence="3" id="KW-0614">Plasmid</keyword>
<evidence type="ECO:0000313" key="3">
    <source>
        <dbReference type="EMBL" id="ACI58107.1"/>
    </source>
</evidence>
<dbReference type="RefSeq" id="WP_012555826.1">
    <property type="nucleotide sequence ID" value="NC_011368.1"/>
</dbReference>
<dbReference type="Proteomes" id="UP000008330">
    <property type="component" value="Plasmid pRLG201"/>
</dbReference>
<reference evidence="3 4" key="1">
    <citation type="journal article" date="2010" name="Stand. Genomic Sci.">
        <title>Complete genome sequence of Rhizobium leguminosarum bv trifolii strain WSM2304, an effective microsymbiont of the South American clover Trifolium polymorphum.</title>
        <authorList>
            <person name="Reeve W."/>
            <person name="O'Hara G."/>
            <person name="Chain P."/>
            <person name="Ardley J."/>
            <person name="Brau L."/>
            <person name="Nandesena K."/>
            <person name="Tiwari R."/>
            <person name="Malfatti S."/>
            <person name="Kiss H."/>
            <person name="Lapidus A."/>
            <person name="Copeland A."/>
            <person name="Nolan M."/>
            <person name="Land M."/>
            <person name="Ivanova N."/>
            <person name="Mavromatis K."/>
            <person name="Markowitz V."/>
            <person name="Kyrpides N."/>
            <person name="Melino V."/>
            <person name="Denton M."/>
            <person name="Yates R."/>
            <person name="Howieson J."/>
        </authorList>
    </citation>
    <scope>NUCLEOTIDE SEQUENCE [LARGE SCALE GENOMIC DNA]</scope>
    <source>
        <strain evidence="3 4">WSM2304</strain>
    </source>
</reference>
<evidence type="ECO:0000259" key="2">
    <source>
        <dbReference type="SMART" id="SM00849"/>
    </source>
</evidence>
<dbReference type="AlphaFoldDB" id="A0ABF7QV23"/>
<dbReference type="InterPro" id="IPR001279">
    <property type="entry name" value="Metallo-B-lactamas"/>
</dbReference>
<accession>A0ABF7QV23</accession>
<evidence type="ECO:0000313" key="4">
    <source>
        <dbReference type="Proteomes" id="UP000008330"/>
    </source>
</evidence>
<evidence type="ECO:0000256" key="1">
    <source>
        <dbReference type="ARBA" id="ARBA00005250"/>
    </source>
</evidence>
<comment type="similarity">
    <text evidence="1">Belongs to the metallo-beta-lactamase superfamily. Class-B beta-lactamase family.</text>
</comment>